<keyword evidence="8" id="KW-1185">Reference proteome</keyword>
<feature type="transmembrane region" description="Helical" evidence="5">
    <location>
        <begin position="177"/>
        <end position="197"/>
    </location>
</feature>
<proteinExistence type="predicted"/>
<dbReference type="EMBL" id="CP000697">
    <property type="protein sequence ID" value="ABQ30363.1"/>
    <property type="molecule type" value="Genomic_DNA"/>
</dbReference>
<sequence>MTAYMAQWAMALLIWLHVIAAIAWIGESFYFVMLDNGLKSPAEAEARERGVFGEMWSVHGGGFYHAQKYLVSPARMPEDLHWSKWKSYTTWLSGFALFTVMYLLQPGIYLLDPSVARIAPGLGVAAALGFLLVGWVVYDVLCRAFGDRDLRLGVAIAVYVGAAAFISTHLFAPQAAFLIIGAMLGTIMTANVFFWIIPGQRKMVAALARGETPDPLPGKRGKQRSVHNTYFTLPVVFAMLSSHFGMLFSHPASWIYLWLVMVAGALIRQFFVLWHKGQRNFALPVAGAVLIVLVIVAVAPGAMSTGASAEAAGVQGNVTVARIEPIIHERCAACHSAHPTLMASAPNGIMFDTAAEIRSRASLIEQQAVSAKSMPPGNVTHITRREREEIAAWVRGGAK</sequence>
<dbReference type="InterPro" id="IPR009056">
    <property type="entry name" value="Cyt_c-like_dom"/>
</dbReference>
<evidence type="ECO:0000256" key="1">
    <source>
        <dbReference type="ARBA" id="ARBA00022617"/>
    </source>
</evidence>
<organism evidence="7 8">
    <name type="scientific">Acidiphilium cryptum (strain JF-5)</name>
    <dbReference type="NCBI Taxonomy" id="349163"/>
    <lineage>
        <taxon>Bacteria</taxon>
        <taxon>Pseudomonadati</taxon>
        <taxon>Pseudomonadota</taxon>
        <taxon>Alphaproteobacteria</taxon>
        <taxon>Acetobacterales</taxon>
        <taxon>Acidocellaceae</taxon>
        <taxon>Acidiphilium</taxon>
    </lineage>
</organism>
<evidence type="ECO:0000256" key="3">
    <source>
        <dbReference type="ARBA" id="ARBA00023004"/>
    </source>
</evidence>
<protein>
    <recommendedName>
        <fullName evidence="6">Cytochrome c domain-containing protein</fullName>
    </recommendedName>
</protein>
<dbReference type="Proteomes" id="UP000000245">
    <property type="component" value="Chromosome"/>
</dbReference>
<dbReference type="STRING" id="349163.Acry_1151"/>
<feature type="transmembrane region" description="Helical" evidence="5">
    <location>
        <begin position="281"/>
        <end position="303"/>
    </location>
</feature>
<feature type="transmembrane region" description="Helical" evidence="5">
    <location>
        <begin position="254"/>
        <end position="274"/>
    </location>
</feature>
<reference evidence="7 8" key="1">
    <citation type="submission" date="2007-05" db="EMBL/GenBank/DDBJ databases">
        <title>Complete sequence of chromosome of Acidiphilium cryptum JF-5.</title>
        <authorList>
            <consortium name="US DOE Joint Genome Institute"/>
            <person name="Copeland A."/>
            <person name="Lucas S."/>
            <person name="Lapidus A."/>
            <person name="Barry K."/>
            <person name="Detter J.C."/>
            <person name="Glavina del Rio T."/>
            <person name="Hammon N."/>
            <person name="Israni S."/>
            <person name="Dalin E."/>
            <person name="Tice H."/>
            <person name="Pitluck S."/>
            <person name="Sims D."/>
            <person name="Brettin T."/>
            <person name="Bruce D."/>
            <person name="Han C."/>
            <person name="Schmutz J."/>
            <person name="Larimer F."/>
            <person name="Land M."/>
            <person name="Hauser L."/>
            <person name="Kyrpides N."/>
            <person name="Kim E."/>
            <person name="Magnuson T."/>
            <person name="Richardson P."/>
        </authorList>
    </citation>
    <scope>NUCLEOTIDE SEQUENCE [LARGE SCALE GENOMIC DNA]</scope>
    <source>
        <strain evidence="7 8">JF-5</strain>
    </source>
</reference>
<keyword evidence="3 4" id="KW-0408">Iron</keyword>
<feature type="transmembrane region" description="Helical" evidence="5">
    <location>
        <begin position="91"/>
        <end position="111"/>
    </location>
</feature>
<dbReference type="PROSITE" id="PS51007">
    <property type="entry name" value="CYTC"/>
    <property type="match status" value="1"/>
</dbReference>
<keyword evidence="1 4" id="KW-0349">Heme</keyword>
<evidence type="ECO:0000256" key="2">
    <source>
        <dbReference type="ARBA" id="ARBA00022723"/>
    </source>
</evidence>
<feature type="transmembrane region" description="Helical" evidence="5">
    <location>
        <begin position="150"/>
        <end position="171"/>
    </location>
</feature>
<feature type="domain" description="Cytochrome c" evidence="6">
    <location>
        <begin position="311"/>
        <end position="398"/>
    </location>
</feature>
<dbReference type="SUPFAM" id="SSF46626">
    <property type="entry name" value="Cytochrome c"/>
    <property type="match status" value="1"/>
</dbReference>
<evidence type="ECO:0000313" key="8">
    <source>
        <dbReference type="Proteomes" id="UP000000245"/>
    </source>
</evidence>
<feature type="transmembrane region" description="Helical" evidence="5">
    <location>
        <begin position="12"/>
        <end position="32"/>
    </location>
</feature>
<keyword evidence="5" id="KW-0812">Transmembrane</keyword>
<dbReference type="InterPro" id="IPR010389">
    <property type="entry name" value="Urate_ox_N"/>
</dbReference>
<dbReference type="KEGG" id="acr:Acry_1151"/>
<dbReference type="RefSeq" id="WP_011942029.1">
    <property type="nucleotide sequence ID" value="NC_009484.1"/>
</dbReference>
<dbReference type="AlphaFoldDB" id="A5FXN1"/>
<dbReference type="GO" id="GO:0046872">
    <property type="term" value="F:metal ion binding"/>
    <property type="evidence" value="ECO:0007669"/>
    <property type="project" value="UniProtKB-KW"/>
</dbReference>
<evidence type="ECO:0000256" key="5">
    <source>
        <dbReference type="SAM" id="Phobius"/>
    </source>
</evidence>
<accession>A5FXN1</accession>
<evidence type="ECO:0000256" key="4">
    <source>
        <dbReference type="PROSITE-ProRule" id="PRU00433"/>
    </source>
</evidence>
<evidence type="ECO:0000313" key="7">
    <source>
        <dbReference type="EMBL" id="ABQ30363.1"/>
    </source>
</evidence>
<feature type="transmembrane region" description="Helical" evidence="5">
    <location>
        <begin position="229"/>
        <end position="248"/>
    </location>
</feature>
<dbReference type="GO" id="GO:0020037">
    <property type="term" value="F:heme binding"/>
    <property type="evidence" value="ECO:0007669"/>
    <property type="project" value="InterPro"/>
</dbReference>
<dbReference type="HOGENOM" id="CLU_058049_0_0_5"/>
<keyword evidence="2 4" id="KW-0479">Metal-binding</keyword>
<evidence type="ECO:0000259" key="6">
    <source>
        <dbReference type="PROSITE" id="PS51007"/>
    </source>
</evidence>
<keyword evidence="5" id="KW-0472">Membrane</keyword>
<keyword evidence="5" id="KW-1133">Transmembrane helix</keyword>
<gene>
    <name evidence="7" type="ordered locus">Acry_1151</name>
</gene>
<dbReference type="InterPro" id="IPR036909">
    <property type="entry name" value="Cyt_c-like_dom_sf"/>
</dbReference>
<dbReference type="GO" id="GO:0009055">
    <property type="term" value="F:electron transfer activity"/>
    <property type="evidence" value="ECO:0007669"/>
    <property type="project" value="InterPro"/>
</dbReference>
<name>A5FXN1_ACICJ</name>
<dbReference type="eggNOG" id="COG3748">
    <property type="taxonomic scope" value="Bacteria"/>
</dbReference>
<dbReference type="Pfam" id="PF06181">
    <property type="entry name" value="Urate_ox_N"/>
    <property type="match status" value="1"/>
</dbReference>
<feature type="transmembrane region" description="Helical" evidence="5">
    <location>
        <begin position="117"/>
        <end position="138"/>
    </location>
</feature>